<keyword evidence="6 8" id="KW-1133">Transmembrane helix</keyword>
<keyword evidence="4 8" id="KW-0812">Transmembrane</keyword>
<evidence type="ECO:0000256" key="2">
    <source>
        <dbReference type="ARBA" id="ARBA00022448"/>
    </source>
</evidence>
<dbReference type="PANTHER" id="PTHR43495">
    <property type="entry name" value="GABA PERMEASE"/>
    <property type="match status" value="1"/>
</dbReference>
<sequence>MQAKKDDKPELARHLKSRHVQLIAIGGTIGTGLFLGSGQSIHTAGPSILLAYLITGGICFLIMRALGELLMSDVNSHTFIDFISQYMGKDAGWVTGWTYWICWVAVAMAEVTAIGLYIRFWLPGVPQWLPGLIALAVLLLMNLVSVGLFGEAEFWFALIKIVAIIGLIVLGVFMLFVHYKTPVGYASLSNLVNDGGFFPKGMSGFLMSLQMVVFSFVGIEMVGLTASETKDPHKVIPEAINEIPMRILLFYIGALFVIMCIYPWRDVSPVNSPFVEVFRNVGIPAAADIINFVVLTAAASACNSSIFSTGRLLFSLTLTGKSKSARWTAKLSRRQVPARAIMISTGAIAVAVILNLFLPESVFALVSSVATISFLFVWGMIVLAHLRYKKQHPRGTDFPMPFYPYSNYLILAFLGLTAVIMIFDRAMLSALIFAVIWIATLFTLRRLHADHKAHEDKTKDGI</sequence>
<evidence type="ECO:0000256" key="1">
    <source>
        <dbReference type="ARBA" id="ARBA00004651"/>
    </source>
</evidence>
<keyword evidence="7 8" id="KW-0472">Membrane</keyword>
<dbReference type="PANTHER" id="PTHR43495:SF2">
    <property type="entry name" value="D-SERINE_D-ALANINE_GLYCINE TRANSPORTER"/>
    <property type="match status" value="1"/>
</dbReference>
<gene>
    <name evidence="10" type="ORF">LC0644_1143</name>
</gene>
<dbReference type="RefSeq" id="WP_045624865.1">
    <property type="nucleotide sequence ID" value="NZ_BAYM01000081.1"/>
</dbReference>
<evidence type="ECO:0000256" key="7">
    <source>
        <dbReference type="ARBA" id="ARBA00023136"/>
    </source>
</evidence>
<organism evidence="10 11">
    <name type="scientific">Lacticaseibacillus paracasei NRIC 0644</name>
    <dbReference type="NCBI Taxonomy" id="1435038"/>
    <lineage>
        <taxon>Bacteria</taxon>
        <taxon>Bacillati</taxon>
        <taxon>Bacillota</taxon>
        <taxon>Bacilli</taxon>
        <taxon>Lactobacillales</taxon>
        <taxon>Lactobacillaceae</taxon>
        <taxon>Lacticaseibacillus</taxon>
    </lineage>
</organism>
<evidence type="ECO:0000256" key="5">
    <source>
        <dbReference type="ARBA" id="ARBA00022970"/>
    </source>
</evidence>
<keyword evidence="3" id="KW-1003">Cell membrane</keyword>
<dbReference type="FunFam" id="1.20.1740.10:FF:000001">
    <property type="entry name" value="Amino acid permease"/>
    <property type="match status" value="1"/>
</dbReference>
<feature type="transmembrane region" description="Helical" evidence="8">
    <location>
        <begin position="247"/>
        <end position="264"/>
    </location>
</feature>
<feature type="transmembrane region" description="Helical" evidence="8">
    <location>
        <begin position="405"/>
        <end position="423"/>
    </location>
</feature>
<dbReference type="PIRSF" id="PIRSF006060">
    <property type="entry name" value="AA_transporter"/>
    <property type="match status" value="1"/>
</dbReference>
<feature type="transmembrane region" description="Helical" evidence="8">
    <location>
        <begin position="97"/>
        <end position="122"/>
    </location>
</feature>
<dbReference type="Pfam" id="PF00324">
    <property type="entry name" value="AA_permease"/>
    <property type="match status" value="1"/>
</dbReference>
<evidence type="ECO:0000313" key="10">
    <source>
        <dbReference type="EMBL" id="GAN36554.1"/>
    </source>
</evidence>
<dbReference type="Gene3D" id="1.20.1740.10">
    <property type="entry name" value="Amino acid/polyamine transporter I"/>
    <property type="match status" value="1"/>
</dbReference>
<dbReference type="EMBL" id="BAYM01000081">
    <property type="protein sequence ID" value="GAN36554.1"/>
    <property type="molecule type" value="Genomic_DNA"/>
</dbReference>
<proteinExistence type="predicted"/>
<reference evidence="11" key="1">
    <citation type="submission" date="2014-05" db="EMBL/GenBank/DDBJ databases">
        <title>Whole genome sequencing of Lactobacillus casei NRIC0644.</title>
        <authorList>
            <person name="Atarashi H."/>
            <person name="Yoshida Y."/>
            <person name="Fujimura S."/>
            <person name="Tanaka N."/>
            <person name="Shiwa Y."/>
            <person name="Yoshikawa H."/>
            <person name="Okada S."/>
            <person name="Nakagawa J."/>
        </authorList>
    </citation>
    <scope>NUCLEOTIDE SEQUENCE [LARGE SCALE GENOMIC DNA]</scope>
    <source>
        <strain evidence="11">NRIC0644</strain>
    </source>
</reference>
<evidence type="ECO:0000256" key="8">
    <source>
        <dbReference type="SAM" id="Phobius"/>
    </source>
</evidence>
<comment type="subcellular location">
    <subcellularLocation>
        <location evidence="1">Cell membrane</location>
        <topology evidence="1">Multi-pass membrane protein</topology>
    </subcellularLocation>
</comment>
<feature type="transmembrane region" description="Helical" evidence="8">
    <location>
        <begin position="429"/>
        <end position="447"/>
    </location>
</feature>
<evidence type="ECO:0000256" key="3">
    <source>
        <dbReference type="ARBA" id="ARBA00022475"/>
    </source>
</evidence>
<feature type="transmembrane region" description="Helical" evidence="8">
    <location>
        <begin position="20"/>
        <end position="41"/>
    </location>
</feature>
<feature type="domain" description="Amino acid permease/ SLC12A" evidence="9">
    <location>
        <begin position="19"/>
        <end position="428"/>
    </location>
</feature>
<protein>
    <submittedName>
        <fullName evidence="10">Possible transporter ydgF</fullName>
    </submittedName>
</protein>
<accession>A0A0C9PWS6</accession>
<feature type="transmembrane region" description="Helical" evidence="8">
    <location>
        <begin position="363"/>
        <end position="384"/>
    </location>
</feature>
<dbReference type="InterPro" id="IPR004841">
    <property type="entry name" value="AA-permease/SLC12A_dom"/>
</dbReference>
<feature type="transmembrane region" description="Helical" evidence="8">
    <location>
        <begin position="205"/>
        <end position="226"/>
    </location>
</feature>
<dbReference type="GO" id="GO:0005886">
    <property type="term" value="C:plasma membrane"/>
    <property type="evidence" value="ECO:0007669"/>
    <property type="project" value="UniProtKB-SubCell"/>
</dbReference>
<dbReference type="GO" id="GO:0055085">
    <property type="term" value="P:transmembrane transport"/>
    <property type="evidence" value="ECO:0007669"/>
    <property type="project" value="InterPro"/>
</dbReference>
<feature type="transmembrane region" description="Helical" evidence="8">
    <location>
        <begin position="128"/>
        <end position="150"/>
    </location>
</feature>
<comment type="caution">
    <text evidence="10">The sequence shown here is derived from an EMBL/GenBank/DDBJ whole genome shotgun (WGS) entry which is preliminary data.</text>
</comment>
<name>A0A0C9PWS6_LACPA</name>
<evidence type="ECO:0000259" key="9">
    <source>
        <dbReference type="Pfam" id="PF00324"/>
    </source>
</evidence>
<dbReference type="GO" id="GO:0006865">
    <property type="term" value="P:amino acid transport"/>
    <property type="evidence" value="ECO:0007669"/>
    <property type="project" value="UniProtKB-KW"/>
</dbReference>
<evidence type="ECO:0000256" key="6">
    <source>
        <dbReference type="ARBA" id="ARBA00022989"/>
    </source>
</evidence>
<feature type="transmembrane region" description="Helical" evidence="8">
    <location>
        <begin position="47"/>
        <end position="66"/>
    </location>
</feature>
<feature type="transmembrane region" description="Helical" evidence="8">
    <location>
        <begin position="289"/>
        <end position="316"/>
    </location>
</feature>
<keyword evidence="2" id="KW-0813">Transport</keyword>
<dbReference type="Proteomes" id="UP000032552">
    <property type="component" value="Unassembled WGS sequence"/>
</dbReference>
<feature type="transmembrane region" description="Helical" evidence="8">
    <location>
        <begin position="336"/>
        <end position="357"/>
    </location>
</feature>
<feature type="transmembrane region" description="Helical" evidence="8">
    <location>
        <begin position="157"/>
        <end position="179"/>
    </location>
</feature>
<evidence type="ECO:0000256" key="4">
    <source>
        <dbReference type="ARBA" id="ARBA00022692"/>
    </source>
</evidence>
<evidence type="ECO:0000313" key="11">
    <source>
        <dbReference type="Proteomes" id="UP000032552"/>
    </source>
</evidence>
<keyword evidence="5" id="KW-0029">Amino-acid transport</keyword>
<dbReference type="AlphaFoldDB" id="A0A0C9PWS6"/>